<organism evidence="11 12">
    <name type="scientific">Ictalurus punctatus</name>
    <name type="common">Channel catfish</name>
    <name type="synonym">Silurus punctatus</name>
    <dbReference type="NCBI Taxonomy" id="7998"/>
    <lineage>
        <taxon>Eukaryota</taxon>
        <taxon>Metazoa</taxon>
        <taxon>Chordata</taxon>
        <taxon>Craniata</taxon>
        <taxon>Vertebrata</taxon>
        <taxon>Euteleostomi</taxon>
        <taxon>Actinopterygii</taxon>
        <taxon>Neopterygii</taxon>
        <taxon>Teleostei</taxon>
        <taxon>Ostariophysi</taxon>
        <taxon>Siluriformes</taxon>
        <taxon>Ictaluridae</taxon>
        <taxon>Ictalurus</taxon>
    </lineage>
</organism>
<protein>
    <submittedName>
        <fullName evidence="12">Prostaglandin F2 receptor negative regulator isoform X1</fullName>
    </submittedName>
</protein>
<feature type="domain" description="Ig-like" evidence="10">
    <location>
        <begin position="416"/>
        <end position="527"/>
    </location>
</feature>
<dbReference type="InterPro" id="IPR007110">
    <property type="entry name" value="Ig-like_dom"/>
</dbReference>
<feature type="domain" description="Ig-like" evidence="10">
    <location>
        <begin position="294"/>
        <end position="408"/>
    </location>
</feature>
<reference evidence="12" key="2">
    <citation type="submission" date="2025-08" db="UniProtKB">
        <authorList>
            <consortium name="RefSeq"/>
        </authorList>
    </citation>
    <scope>IDENTIFICATION</scope>
    <source>
        <tissue evidence="12">Blood</tissue>
    </source>
</reference>
<dbReference type="PANTHER" id="PTHR12207:SF3">
    <property type="entry name" value="PROSTAGLANDIN F2 RECEPTOR NEGATIVE REGULATOR"/>
    <property type="match status" value="1"/>
</dbReference>
<dbReference type="Pfam" id="PF07686">
    <property type="entry name" value="V-set"/>
    <property type="match status" value="3"/>
</dbReference>
<dbReference type="OrthoDB" id="9873136at2759"/>
<dbReference type="InterPro" id="IPR051102">
    <property type="entry name" value="IgSF_V-set/TM_domain"/>
</dbReference>
<dbReference type="Proteomes" id="UP000221080">
    <property type="component" value="Chromosome 26"/>
</dbReference>
<evidence type="ECO:0000259" key="10">
    <source>
        <dbReference type="PROSITE" id="PS50835"/>
    </source>
</evidence>
<keyword evidence="4" id="KW-0677">Repeat</keyword>
<dbReference type="PANTHER" id="PTHR12207">
    <property type="entry name" value="V-SET AND TRANSMEMBRANE DOMAIN-CONTAINING PROTEIN"/>
    <property type="match status" value="1"/>
</dbReference>
<dbReference type="CDD" id="cd00096">
    <property type="entry name" value="Ig"/>
    <property type="match status" value="1"/>
</dbReference>
<dbReference type="CTD" id="101884699"/>
<keyword evidence="6 9" id="KW-0472">Membrane</keyword>
<dbReference type="PROSITE" id="PS50835">
    <property type="entry name" value="IG_LIKE"/>
    <property type="match status" value="5"/>
</dbReference>
<name>A0A9F7QX50_ICTPU</name>
<dbReference type="SMART" id="SM00409">
    <property type="entry name" value="IG"/>
    <property type="match status" value="6"/>
</dbReference>
<keyword evidence="3" id="KW-0732">Signal</keyword>
<evidence type="ECO:0000256" key="9">
    <source>
        <dbReference type="SAM" id="Phobius"/>
    </source>
</evidence>
<evidence type="ECO:0000256" key="7">
    <source>
        <dbReference type="ARBA" id="ARBA00023157"/>
    </source>
</evidence>
<keyword evidence="12" id="KW-0675">Receptor</keyword>
<evidence type="ECO:0000256" key="5">
    <source>
        <dbReference type="ARBA" id="ARBA00022989"/>
    </source>
</evidence>
<keyword evidence="8" id="KW-0393">Immunoglobulin domain</keyword>
<evidence type="ECO:0000256" key="6">
    <source>
        <dbReference type="ARBA" id="ARBA00023136"/>
    </source>
</evidence>
<dbReference type="SUPFAM" id="SSF48726">
    <property type="entry name" value="Immunoglobulin"/>
    <property type="match status" value="5"/>
</dbReference>
<dbReference type="AlphaFoldDB" id="A0A9F7QX50"/>
<accession>A0A9F7QX50</accession>
<evidence type="ECO:0000256" key="8">
    <source>
        <dbReference type="ARBA" id="ARBA00023319"/>
    </source>
</evidence>
<dbReference type="InterPro" id="IPR003599">
    <property type="entry name" value="Ig_sub"/>
</dbReference>
<evidence type="ECO:0000256" key="1">
    <source>
        <dbReference type="ARBA" id="ARBA00004167"/>
    </source>
</evidence>
<evidence type="ECO:0000313" key="11">
    <source>
        <dbReference type="Proteomes" id="UP000221080"/>
    </source>
</evidence>
<comment type="subcellular location">
    <subcellularLocation>
        <location evidence="1">Membrane</location>
        <topology evidence="1">Single-pass membrane protein</topology>
    </subcellularLocation>
</comment>
<dbReference type="SMART" id="SM00406">
    <property type="entry name" value="IGv"/>
    <property type="match status" value="4"/>
</dbReference>
<dbReference type="FunFam" id="2.60.40.10:FF:002026">
    <property type="entry name" value="Prostaglandin F2 receptor inhibitor"/>
    <property type="match status" value="1"/>
</dbReference>
<evidence type="ECO:0000313" key="12">
    <source>
        <dbReference type="RefSeq" id="XP_053531969.1"/>
    </source>
</evidence>
<keyword evidence="5 9" id="KW-1133">Transmembrane helix</keyword>
<dbReference type="InterPro" id="IPR036179">
    <property type="entry name" value="Ig-like_dom_sf"/>
</dbReference>
<evidence type="ECO:0000256" key="4">
    <source>
        <dbReference type="ARBA" id="ARBA00022737"/>
    </source>
</evidence>
<evidence type="ECO:0000256" key="3">
    <source>
        <dbReference type="ARBA" id="ARBA00022729"/>
    </source>
</evidence>
<proteinExistence type="predicted"/>
<dbReference type="InterPro" id="IPR013106">
    <property type="entry name" value="Ig_V-set"/>
</dbReference>
<keyword evidence="7" id="KW-1015">Disulfide bond</keyword>
<feature type="domain" description="Ig-like" evidence="10">
    <location>
        <begin position="25"/>
        <end position="146"/>
    </location>
</feature>
<dbReference type="GO" id="GO:0016020">
    <property type="term" value="C:membrane"/>
    <property type="evidence" value="ECO:0007669"/>
    <property type="project" value="UniProtKB-SubCell"/>
</dbReference>
<dbReference type="RefSeq" id="XP_053531969.1">
    <property type="nucleotide sequence ID" value="XM_053675994.1"/>
</dbReference>
<feature type="domain" description="Ig-like" evidence="10">
    <location>
        <begin position="693"/>
        <end position="799"/>
    </location>
</feature>
<keyword evidence="11" id="KW-1185">Reference proteome</keyword>
<dbReference type="GeneID" id="108258292"/>
<feature type="transmembrane region" description="Helical" evidence="9">
    <location>
        <begin position="837"/>
        <end position="863"/>
    </location>
</feature>
<reference evidence="11" key="1">
    <citation type="journal article" date="2016" name="Nat. Commun.">
        <title>The channel catfish genome sequence provides insights into the evolution of scale formation in teleosts.</title>
        <authorList>
            <person name="Liu Z."/>
            <person name="Liu S."/>
            <person name="Yao J."/>
            <person name="Bao L."/>
            <person name="Zhang J."/>
            <person name="Li Y."/>
            <person name="Jiang C."/>
            <person name="Sun L."/>
            <person name="Wang R."/>
            <person name="Zhang Y."/>
            <person name="Zhou T."/>
            <person name="Zeng Q."/>
            <person name="Fu Q."/>
            <person name="Gao S."/>
            <person name="Li N."/>
            <person name="Koren S."/>
            <person name="Jiang Y."/>
            <person name="Zimin A."/>
            <person name="Xu P."/>
            <person name="Phillippy A.M."/>
            <person name="Geng X."/>
            <person name="Song L."/>
            <person name="Sun F."/>
            <person name="Li C."/>
            <person name="Wang X."/>
            <person name="Chen A."/>
            <person name="Jin Y."/>
            <person name="Yuan Z."/>
            <person name="Yang Y."/>
            <person name="Tan S."/>
            <person name="Peatman E."/>
            <person name="Lu J."/>
            <person name="Qin Z."/>
            <person name="Dunham R."/>
            <person name="Li Z."/>
            <person name="Sonstegard T."/>
            <person name="Feng J."/>
            <person name="Danzmann R.G."/>
            <person name="Schroeder S."/>
            <person name="Scheffler B."/>
            <person name="Duke M.V."/>
            <person name="Ballard L."/>
            <person name="Kucuktas H."/>
            <person name="Kaltenboeck L."/>
            <person name="Liu H."/>
            <person name="Armbruster J."/>
            <person name="Xie Y."/>
            <person name="Kirby M.L."/>
            <person name="Tian Y."/>
            <person name="Flanagan M.E."/>
            <person name="Mu W."/>
            <person name="Waldbieser G.C."/>
        </authorList>
    </citation>
    <scope>NUCLEOTIDE SEQUENCE [LARGE SCALE GENOMIC DNA]</scope>
    <source>
        <strain evidence="11">SDA103</strain>
    </source>
</reference>
<dbReference type="SMART" id="SM00408">
    <property type="entry name" value="IGc2"/>
    <property type="match status" value="3"/>
</dbReference>
<dbReference type="InterPro" id="IPR003598">
    <property type="entry name" value="Ig_sub2"/>
</dbReference>
<sequence>MSGVMCEKTGQVLLITHRKDMRTLPFMITLIFTVGLSVGRRVSLPAGPLIRVEGEALSLRCEVSDYQGPKEQEFEWKATKGSETIQVVSTFDSSFPDQSLKARVSTDDISVKRIDESTVELRIKEARVTDSGTFTCSTLSTDSVISGNYEADVLLRVIPNTLAVVPEVPAPSVHEGRFINLHCNITQNFTEGIYLSVTWSVKKDQSLEQDLLTFGPDSGLTVGKNFIQRYADGEMHLHMDNTGSYSLVLSGAVPADQGVYVCTVKQWTREQGTWNRIQEKAKVIGQVAVITTAESLTVQVLDSTIFNTGDNLNLTCLVSADDLAALGLEVTWLLNDTQVLTHLSRDGVVAKTSDMFSINRVGEGEFRLEIHSIELSDMGLYSCRVRAWIQQSWGKWYQAAEKTSAPVQVVITPKDPAFTVTLTSPVIAQYLGDPTELLCQVSNISHFWGERLSVSWFYSAASSGGGQGGNDIIASLNENGAVIPSDKYRDRIDSGLILVTRIEPATFKLRLLRTTNADVGEYVCRVTTWTLTRHGIWKYTSEHHAHALKVSLASKGPVIGVIARHNRQATFSGSTFEMNCLAKLKNLSESVALSVIILVQYGVGAPTRKLASLSPDLVLKLEDWHESSRQNGLSLVKTGNTEFLFRIQSVQMMDRGFYSCEVAAWTRPDGNNWVEITKGESNKIQINFEHTSPSFDLLISSDTTSVYPWETVKIDCNIGVSGTSNTDNVAYEIRWYQSHLRESDNFVLLASVDRWGVVRKSIRNDTSDCSLERLGTQRFVLTIHGTQDSDAGEYYCTATPWIRSTTTADWRKEPEIRSKRAFLNVKFALWDSMKLPLLYGTCTSLSVGLFSVILGLLVSLCCCRNKSGTDLIRHSTHRLIDMHNLHEAEACLSLHQSNNVTK</sequence>
<feature type="domain" description="Ig-like" evidence="10">
    <location>
        <begin position="159"/>
        <end position="264"/>
    </location>
</feature>
<gene>
    <name evidence="12" type="primary">ptgfrnb</name>
</gene>
<dbReference type="InterPro" id="IPR013783">
    <property type="entry name" value="Ig-like_fold"/>
</dbReference>
<dbReference type="Gene3D" id="2.60.40.10">
    <property type="entry name" value="Immunoglobulins"/>
    <property type="match status" value="5"/>
</dbReference>
<evidence type="ECO:0000256" key="2">
    <source>
        <dbReference type="ARBA" id="ARBA00022692"/>
    </source>
</evidence>
<keyword evidence="2 9" id="KW-0812">Transmembrane</keyword>
<dbReference type="FunFam" id="2.60.40.10:FF:000191">
    <property type="entry name" value="Immunoglobulin superfamily member 3"/>
    <property type="match status" value="1"/>
</dbReference>